<keyword evidence="1" id="KW-0812">Transmembrane</keyword>
<evidence type="ECO:0000313" key="2">
    <source>
        <dbReference type="EMBL" id="MDR4308364.1"/>
    </source>
</evidence>
<name>A0ABU1DJU2_9HYPH</name>
<accession>A0ABU1DJU2</accession>
<keyword evidence="1" id="KW-1133">Transmembrane helix</keyword>
<keyword evidence="1" id="KW-0472">Membrane</keyword>
<sequence>MTFGPELPPQERARREKIVNRAGLAIYVGLAVLILFGALVAPLLL</sequence>
<dbReference type="Proteomes" id="UP001181622">
    <property type="component" value="Unassembled WGS sequence"/>
</dbReference>
<reference evidence="2" key="1">
    <citation type="submission" date="2020-10" db="EMBL/GenBank/DDBJ databases">
        <authorList>
            <person name="Abbas A."/>
            <person name="Razzaq R."/>
            <person name="Waqas M."/>
            <person name="Abbas N."/>
            <person name="Nielsen T.K."/>
            <person name="Hansen L.H."/>
            <person name="Hussain S."/>
            <person name="Shahid M."/>
        </authorList>
    </citation>
    <scope>NUCLEOTIDE SEQUENCE</scope>
    <source>
        <strain evidence="2">S14</strain>
    </source>
</reference>
<evidence type="ECO:0000313" key="3">
    <source>
        <dbReference type="Proteomes" id="UP001181622"/>
    </source>
</evidence>
<keyword evidence="3" id="KW-1185">Reference proteome</keyword>
<proteinExistence type="predicted"/>
<organism evidence="2 3">
    <name type="scientific">Chelatococcus sambhunathii</name>
    <dbReference type="NCBI Taxonomy" id="363953"/>
    <lineage>
        <taxon>Bacteria</taxon>
        <taxon>Pseudomonadati</taxon>
        <taxon>Pseudomonadota</taxon>
        <taxon>Alphaproteobacteria</taxon>
        <taxon>Hyphomicrobiales</taxon>
        <taxon>Chelatococcaceae</taxon>
        <taxon>Chelatococcus</taxon>
    </lineage>
</organism>
<evidence type="ECO:0000256" key="1">
    <source>
        <dbReference type="SAM" id="Phobius"/>
    </source>
</evidence>
<protein>
    <submittedName>
        <fullName evidence="2">Uncharacterized protein</fullName>
    </submittedName>
</protein>
<dbReference type="RefSeq" id="WP_309394063.1">
    <property type="nucleotide sequence ID" value="NZ_JADBEO010000049.1"/>
</dbReference>
<gene>
    <name evidence="2" type="ORF">IHQ68_17230</name>
</gene>
<feature type="transmembrane region" description="Helical" evidence="1">
    <location>
        <begin position="24"/>
        <end position="44"/>
    </location>
</feature>
<dbReference type="EMBL" id="JADBEO010000049">
    <property type="protein sequence ID" value="MDR4308364.1"/>
    <property type="molecule type" value="Genomic_DNA"/>
</dbReference>
<comment type="caution">
    <text evidence="2">The sequence shown here is derived from an EMBL/GenBank/DDBJ whole genome shotgun (WGS) entry which is preliminary data.</text>
</comment>